<proteinExistence type="predicted"/>
<dbReference type="AlphaFoldDB" id="A0A3M7SHB1"/>
<evidence type="ECO:0000313" key="2">
    <source>
        <dbReference type="Proteomes" id="UP000276133"/>
    </source>
</evidence>
<evidence type="ECO:0000313" key="1">
    <source>
        <dbReference type="EMBL" id="RNA35173.1"/>
    </source>
</evidence>
<keyword evidence="2" id="KW-1185">Reference proteome</keyword>
<sequence length="207" mass="23593">MVIKLIERKLKNRKLTLKQKILMQLDSKQKNSNLNLKSSKCFNSQKARLNSLRSRVPSLFMSKALKNALTSSSPYFLSKRLFNLSKIFSASSTSQCCLIVNKCCLADRNRHSLQLGSKKHRYWPNTFLNQNSCSKLAANNFCIRSNPLCPSRSSSMLEHLLPVRTQTFAWSEQPMPDRLVSLCQSQIVVNCAAKSNCFQIFAHTQLD</sequence>
<name>A0A3M7SHB1_BRAPC</name>
<accession>A0A3M7SHB1</accession>
<dbReference type="EMBL" id="REGN01001366">
    <property type="protein sequence ID" value="RNA35173.1"/>
    <property type="molecule type" value="Genomic_DNA"/>
</dbReference>
<dbReference type="Proteomes" id="UP000276133">
    <property type="component" value="Unassembled WGS sequence"/>
</dbReference>
<reference evidence="1 2" key="1">
    <citation type="journal article" date="2018" name="Sci. Rep.">
        <title>Genomic signatures of local adaptation to the degree of environmental predictability in rotifers.</title>
        <authorList>
            <person name="Franch-Gras L."/>
            <person name="Hahn C."/>
            <person name="Garcia-Roger E.M."/>
            <person name="Carmona M.J."/>
            <person name="Serra M."/>
            <person name="Gomez A."/>
        </authorList>
    </citation>
    <scope>NUCLEOTIDE SEQUENCE [LARGE SCALE GENOMIC DNA]</scope>
    <source>
        <strain evidence="1">HYR1</strain>
    </source>
</reference>
<organism evidence="1 2">
    <name type="scientific">Brachionus plicatilis</name>
    <name type="common">Marine rotifer</name>
    <name type="synonym">Brachionus muelleri</name>
    <dbReference type="NCBI Taxonomy" id="10195"/>
    <lineage>
        <taxon>Eukaryota</taxon>
        <taxon>Metazoa</taxon>
        <taxon>Spiralia</taxon>
        <taxon>Gnathifera</taxon>
        <taxon>Rotifera</taxon>
        <taxon>Eurotatoria</taxon>
        <taxon>Monogononta</taxon>
        <taxon>Pseudotrocha</taxon>
        <taxon>Ploima</taxon>
        <taxon>Brachionidae</taxon>
        <taxon>Brachionus</taxon>
    </lineage>
</organism>
<gene>
    <name evidence="1" type="ORF">BpHYR1_023978</name>
</gene>
<comment type="caution">
    <text evidence="1">The sequence shown here is derived from an EMBL/GenBank/DDBJ whole genome shotgun (WGS) entry which is preliminary data.</text>
</comment>
<protein>
    <submittedName>
        <fullName evidence="1">Uncharacterized protein</fullName>
    </submittedName>
</protein>